<proteinExistence type="predicted"/>
<accession>A0A918EVZ0</accession>
<keyword evidence="1" id="KW-0472">Membrane</keyword>
<reference evidence="2" key="1">
    <citation type="journal article" date="2014" name="Int. J. Syst. Evol. Microbiol.">
        <title>Complete genome sequence of Corynebacterium casei LMG S-19264T (=DSM 44701T), isolated from a smear-ripened cheese.</title>
        <authorList>
            <consortium name="US DOE Joint Genome Institute (JGI-PGF)"/>
            <person name="Walter F."/>
            <person name="Albersmeier A."/>
            <person name="Kalinowski J."/>
            <person name="Ruckert C."/>
        </authorList>
    </citation>
    <scope>NUCLEOTIDE SEQUENCE</scope>
    <source>
        <strain evidence="2">JCM 4403</strain>
    </source>
</reference>
<evidence type="ECO:0000256" key="1">
    <source>
        <dbReference type="SAM" id="Phobius"/>
    </source>
</evidence>
<sequence length="51" mass="5505">MSATRHGTTRRAETAVPAGRTRWGIVALILGAPALFVFGLLFLLLLWVLLG</sequence>
<reference evidence="2" key="2">
    <citation type="submission" date="2020-09" db="EMBL/GenBank/DDBJ databases">
        <authorList>
            <person name="Sun Q."/>
            <person name="Ohkuma M."/>
        </authorList>
    </citation>
    <scope>NUCLEOTIDE SEQUENCE</scope>
    <source>
        <strain evidence="2">JCM 4403</strain>
    </source>
</reference>
<name>A0A918EVZ0_9ACTN</name>
<gene>
    <name evidence="2" type="ORF">GCM10010280_15110</name>
</gene>
<evidence type="ECO:0000313" key="2">
    <source>
        <dbReference type="EMBL" id="GGQ69681.1"/>
    </source>
</evidence>
<keyword evidence="3" id="KW-1185">Reference proteome</keyword>
<keyword evidence="1" id="KW-1133">Transmembrane helix</keyword>
<dbReference type="RefSeq" id="WP_189556651.1">
    <property type="nucleotide sequence ID" value="NZ_BMTE01000006.1"/>
</dbReference>
<feature type="transmembrane region" description="Helical" evidence="1">
    <location>
        <begin position="23"/>
        <end position="50"/>
    </location>
</feature>
<protein>
    <submittedName>
        <fullName evidence="2">Uncharacterized protein</fullName>
    </submittedName>
</protein>
<evidence type="ECO:0000313" key="3">
    <source>
        <dbReference type="Proteomes" id="UP000656732"/>
    </source>
</evidence>
<keyword evidence="1" id="KW-0812">Transmembrane</keyword>
<dbReference type="Proteomes" id="UP000656732">
    <property type="component" value="Unassembled WGS sequence"/>
</dbReference>
<comment type="caution">
    <text evidence="2">The sequence shown here is derived from an EMBL/GenBank/DDBJ whole genome shotgun (WGS) entry which is preliminary data.</text>
</comment>
<organism evidence="2 3">
    <name type="scientific">Streptomyces pilosus</name>
    <dbReference type="NCBI Taxonomy" id="28893"/>
    <lineage>
        <taxon>Bacteria</taxon>
        <taxon>Bacillati</taxon>
        <taxon>Actinomycetota</taxon>
        <taxon>Actinomycetes</taxon>
        <taxon>Kitasatosporales</taxon>
        <taxon>Streptomycetaceae</taxon>
        <taxon>Streptomyces</taxon>
    </lineage>
</organism>
<dbReference type="EMBL" id="BMTU01000002">
    <property type="protein sequence ID" value="GGQ69681.1"/>
    <property type="molecule type" value="Genomic_DNA"/>
</dbReference>
<dbReference type="AlphaFoldDB" id="A0A918EVZ0"/>